<evidence type="ECO:0000313" key="1">
    <source>
        <dbReference type="EMBL" id="KJH73476.1"/>
    </source>
</evidence>
<proteinExistence type="predicted"/>
<name>A0A0D9A1Y2_9CYAN</name>
<evidence type="ECO:0000313" key="2">
    <source>
        <dbReference type="Proteomes" id="UP000032452"/>
    </source>
</evidence>
<sequence length="97" mass="10855">MQVYYLLRSKADGSYLVARINNDEAPAAKTSNYLLMFNEHFDALSYLNTHGKDVSDRFAVESIAATQIANLMQRWGFKGVGIVQDPILPNINFVAKS</sequence>
<dbReference type="EMBL" id="JYON01000001">
    <property type="protein sequence ID" value="KJH73476.1"/>
    <property type="molecule type" value="Genomic_DNA"/>
</dbReference>
<dbReference type="Proteomes" id="UP000032452">
    <property type="component" value="Unassembled WGS sequence"/>
</dbReference>
<organism evidence="1 2">
    <name type="scientific">Aliterella atlantica CENA595</name>
    <dbReference type="NCBI Taxonomy" id="1618023"/>
    <lineage>
        <taxon>Bacteria</taxon>
        <taxon>Bacillati</taxon>
        <taxon>Cyanobacteriota</taxon>
        <taxon>Cyanophyceae</taxon>
        <taxon>Chroococcidiopsidales</taxon>
        <taxon>Aliterellaceae</taxon>
        <taxon>Aliterella</taxon>
    </lineage>
</organism>
<accession>A0A0D9A1Y2</accession>
<dbReference type="PATRIC" id="fig|1618023.3.peg.1540"/>
<protein>
    <submittedName>
        <fullName evidence="1">Uncharacterized protein</fullName>
    </submittedName>
</protein>
<dbReference type="STRING" id="1618023.UH38_01510"/>
<dbReference type="OrthoDB" id="582684at2"/>
<dbReference type="AlphaFoldDB" id="A0A0D9A1Y2"/>
<comment type="caution">
    <text evidence="1">The sequence shown here is derived from an EMBL/GenBank/DDBJ whole genome shotgun (WGS) entry which is preliminary data.</text>
</comment>
<keyword evidence="2" id="KW-1185">Reference proteome</keyword>
<reference evidence="1 2" key="1">
    <citation type="submission" date="2015-02" db="EMBL/GenBank/DDBJ databases">
        <title>Draft genome of a novel marine cyanobacterium (Chroococcales) isolated from South Atlantic Ocean.</title>
        <authorList>
            <person name="Rigonato J."/>
            <person name="Alvarenga D.O."/>
            <person name="Branco L.H."/>
            <person name="Varani A.M."/>
            <person name="Brandini F.P."/>
            <person name="Fiore M.F."/>
        </authorList>
    </citation>
    <scope>NUCLEOTIDE SEQUENCE [LARGE SCALE GENOMIC DNA]</scope>
    <source>
        <strain evidence="1 2">CENA595</strain>
    </source>
</reference>
<dbReference type="RefSeq" id="WP_045052825.1">
    <property type="nucleotide sequence ID" value="NZ_CAWMDP010000017.1"/>
</dbReference>
<gene>
    <name evidence="1" type="ORF">UH38_01510</name>
</gene>